<dbReference type="RefSeq" id="WP_198173624.1">
    <property type="nucleotide sequence ID" value="NZ_CP066775.1"/>
</dbReference>
<evidence type="ECO:0000256" key="1">
    <source>
        <dbReference type="SAM" id="Coils"/>
    </source>
</evidence>
<dbReference type="InterPro" id="IPR010287">
    <property type="entry name" value="DUF892_YciF-like"/>
</dbReference>
<dbReference type="InterPro" id="IPR009078">
    <property type="entry name" value="Ferritin-like_SF"/>
</dbReference>
<sequence length="166" mass="19492">MPSPEKLDNHQLKEYFLEHLNRIYGAKLDISAKLPSIADHADFIDLRDATIETLEDIQQQIENMLEIYRALNATYMPTSRSGSSGLLNDLYETIFRQKDDRIMRDLSILFYMQNMESLEVSSFKILMMIAKKMDNQNIIQLLKENIDLANDDRKLMTVINQRFLRD</sequence>
<keyword evidence="3" id="KW-1185">Reference proteome</keyword>
<dbReference type="PANTHER" id="PTHR30565">
    <property type="entry name" value="PROTEIN YCIF"/>
    <property type="match status" value="1"/>
</dbReference>
<name>A0A7T7F987_9SPHI</name>
<dbReference type="AlphaFoldDB" id="A0A7T7F987"/>
<accession>A0A7T7F987</accession>
<dbReference type="Pfam" id="PF05974">
    <property type="entry name" value="DUF892"/>
    <property type="match status" value="1"/>
</dbReference>
<dbReference type="InterPro" id="IPR012347">
    <property type="entry name" value="Ferritin-like"/>
</dbReference>
<dbReference type="SUPFAM" id="SSF47240">
    <property type="entry name" value="Ferritin-like"/>
    <property type="match status" value="1"/>
</dbReference>
<dbReference type="PANTHER" id="PTHR30565:SF9">
    <property type="entry name" value="PROTEIN YCIF"/>
    <property type="match status" value="1"/>
</dbReference>
<evidence type="ECO:0000313" key="3">
    <source>
        <dbReference type="Proteomes" id="UP000429232"/>
    </source>
</evidence>
<organism evidence="2 3">
    <name type="scientific">Mucilaginibacter ginkgonis</name>
    <dbReference type="NCBI Taxonomy" id="2682091"/>
    <lineage>
        <taxon>Bacteria</taxon>
        <taxon>Pseudomonadati</taxon>
        <taxon>Bacteroidota</taxon>
        <taxon>Sphingobacteriia</taxon>
        <taxon>Sphingobacteriales</taxon>
        <taxon>Sphingobacteriaceae</taxon>
        <taxon>Mucilaginibacter</taxon>
    </lineage>
</organism>
<dbReference type="InterPro" id="IPR047114">
    <property type="entry name" value="YciF"/>
</dbReference>
<dbReference type="KEGG" id="mgik:GO620_013305"/>
<keyword evidence="1" id="KW-0175">Coiled coil</keyword>
<protein>
    <submittedName>
        <fullName evidence="2">DUF892 family protein</fullName>
    </submittedName>
</protein>
<gene>
    <name evidence="2" type="ORF">GO620_013305</name>
</gene>
<feature type="coiled-coil region" evidence="1">
    <location>
        <begin position="47"/>
        <end position="74"/>
    </location>
</feature>
<reference evidence="2 3" key="1">
    <citation type="submission" date="2020-12" db="EMBL/GenBank/DDBJ databases">
        <title>HMF7856_wgs.fasta genome submission.</title>
        <authorList>
            <person name="Kang H."/>
            <person name="Kim H."/>
            <person name="Joh K."/>
        </authorList>
    </citation>
    <scope>NUCLEOTIDE SEQUENCE [LARGE SCALE GENOMIC DNA]</scope>
    <source>
        <strain evidence="2 3">HMF7856</strain>
    </source>
</reference>
<dbReference type="Gene3D" id="1.20.1260.10">
    <property type="match status" value="1"/>
</dbReference>
<proteinExistence type="predicted"/>
<dbReference type="EMBL" id="CP066775">
    <property type="protein sequence ID" value="QQL49146.1"/>
    <property type="molecule type" value="Genomic_DNA"/>
</dbReference>
<dbReference type="Proteomes" id="UP000429232">
    <property type="component" value="Chromosome"/>
</dbReference>
<evidence type="ECO:0000313" key="2">
    <source>
        <dbReference type="EMBL" id="QQL49146.1"/>
    </source>
</evidence>